<dbReference type="PROSITE" id="PS00409">
    <property type="entry name" value="PROKAR_NTER_METHYL"/>
    <property type="match status" value="1"/>
</dbReference>
<sequence>MHRQRMVSIRGLSLIELMVTLALLAFLVMVGLPLTSAWVQSAHQRDAAGMLTEGLGRAKALALRNPQGLTDQSLPVAVTCLSGRNLSVVAADASGADCSQSQQWGMQLPTDASIVQAPLLASASTTAAAAVAMQCVAFNERGIALSTSVGSLTCTSSSLNVLVGSQDAFNVQLP</sequence>
<evidence type="ECO:0000313" key="1">
    <source>
        <dbReference type="EMBL" id="MBE1161863.1"/>
    </source>
</evidence>
<dbReference type="InterPro" id="IPR012902">
    <property type="entry name" value="N_methyl_site"/>
</dbReference>
<comment type="caution">
    <text evidence="1">The sequence shown here is derived from an EMBL/GenBank/DDBJ whole genome shotgun (WGS) entry which is preliminary data.</text>
</comment>
<dbReference type="Gene3D" id="3.30.700.10">
    <property type="entry name" value="Glycoprotein, Type 4 Pilin"/>
    <property type="match status" value="1"/>
</dbReference>
<organism evidence="1 2">
    <name type="scientific">Dyella acidiphila</name>
    <dbReference type="NCBI Taxonomy" id="2775866"/>
    <lineage>
        <taxon>Bacteria</taxon>
        <taxon>Pseudomonadati</taxon>
        <taxon>Pseudomonadota</taxon>
        <taxon>Gammaproteobacteria</taxon>
        <taxon>Lysobacterales</taxon>
        <taxon>Rhodanobacteraceae</taxon>
        <taxon>Dyella</taxon>
    </lineage>
</organism>
<dbReference type="InterPro" id="IPR045584">
    <property type="entry name" value="Pilin-like"/>
</dbReference>
<dbReference type="SUPFAM" id="SSF54523">
    <property type="entry name" value="Pili subunits"/>
    <property type="match status" value="1"/>
</dbReference>
<dbReference type="Proteomes" id="UP000651010">
    <property type="component" value="Unassembled WGS sequence"/>
</dbReference>
<proteinExistence type="predicted"/>
<gene>
    <name evidence="1" type="ORF">IGX34_15885</name>
</gene>
<evidence type="ECO:0000313" key="2">
    <source>
        <dbReference type="Proteomes" id="UP000651010"/>
    </source>
</evidence>
<dbReference type="NCBIfam" id="TIGR02532">
    <property type="entry name" value="IV_pilin_GFxxxE"/>
    <property type="match status" value="1"/>
</dbReference>
<dbReference type="RefSeq" id="WP_192556705.1">
    <property type="nucleotide sequence ID" value="NZ_JACZZA010000010.1"/>
</dbReference>
<accession>A0ABR9GCT8</accession>
<keyword evidence="2" id="KW-1185">Reference proteome</keyword>
<dbReference type="EMBL" id="JACZZA010000010">
    <property type="protein sequence ID" value="MBE1161863.1"/>
    <property type="molecule type" value="Genomic_DNA"/>
</dbReference>
<name>A0ABR9GCT8_9GAMM</name>
<reference evidence="1 2" key="1">
    <citation type="submission" date="2020-09" db="EMBL/GenBank/DDBJ databases">
        <title>Dyella sp. 7MK23 isolated from forest soil.</title>
        <authorList>
            <person name="Fu J."/>
        </authorList>
    </citation>
    <scope>NUCLEOTIDE SEQUENCE [LARGE SCALE GENOMIC DNA]</scope>
    <source>
        <strain evidence="1 2">7MK23</strain>
    </source>
</reference>
<protein>
    <submittedName>
        <fullName evidence="1">Prepilin-type N-terminal cleavage/methylation domain-containing protein</fullName>
    </submittedName>
</protein>